<keyword evidence="1" id="KW-0862">Zinc</keyword>
<sequence length="102" mass="12082">MEADNAQMRRRRHNTSNCYQCGQPGHHMAQCSQRRRNQGNQRHGRRQDNRNQRYRSHQSRNTNIGQNNAEIVQDNGNEDSEEVKMFAAQEVMFVKKKSPNQR</sequence>
<dbReference type="InterPro" id="IPR001878">
    <property type="entry name" value="Znf_CCHC"/>
</dbReference>
<feature type="region of interest" description="Disordered" evidence="2">
    <location>
        <begin position="1"/>
        <end position="80"/>
    </location>
</feature>
<reference evidence="5" key="1">
    <citation type="submission" date="2014-09" db="EMBL/GenBank/DDBJ databases">
        <authorList>
            <person name="Sharma Rahul"/>
            <person name="Thines Marco"/>
        </authorList>
    </citation>
    <scope>NUCLEOTIDE SEQUENCE [LARGE SCALE GENOMIC DNA]</scope>
</reference>
<keyword evidence="5" id="KW-1185">Reference proteome</keyword>
<feature type="compositionally biased region" description="Basic residues" evidence="2">
    <location>
        <begin position="33"/>
        <end position="45"/>
    </location>
</feature>
<dbReference type="AlphaFoldDB" id="A0A0P1AEG8"/>
<dbReference type="GeneID" id="36404379"/>
<name>A0A0P1AEG8_PLAHL</name>
<organism evidence="4 5">
    <name type="scientific">Plasmopara halstedii</name>
    <name type="common">Downy mildew of sunflower</name>
    <dbReference type="NCBI Taxonomy" id="4781"/>
    <lineage>
        <taxon>Eukaryota</taxon>
        <taxon>Sar</taxon>
        <taxon>Stramenopiles</taxon>
        <taxon>Oomycota</taxon>
        <taxon>Peronosporomycetes</taxon>
        <taxon>Peronosporales</taxon>
        <taxon>Peronosporaceae</taxon>
        <taxon>Plasmopara</taxon>
    </lineage>
</organism>
<evidence type="ECO:0000256" key="1">
    <source>
        <dbReference type="PROSITE-ProRule" id="PRU00047"/>
    </source>
</evidence>
<accession>A0A0P1AEG8</accession>
<dbReference type="SUPFAM" id="SSF57756">
    <property type="entry name" value="Retrovirus zinc finger-like domains"/>
    <property type="match status" value="1"/>
</dbReference>
<feature type="compositionally biased region" description="Polar residues" evidence="2">
    <location>
        <begin position="59"/>
        <end position="70"/>
    </location>
</feature>
<evidence type="ECO:0000256" key="2">
    <source>
        <dbReference type="SAM" id="MobiDB-lite"/>
    </source>
</evidence>
<dbReference type="Pfam" id="PF00098">
    <property type="entry name" value="zf-CCHC"/>
    <property type="match status" value="1"/>
</dbReference>
<dbReference type="EMBL" id="CCYD01000409">
    <property type="protein sequence ID" value="CEG39273.1"/>
    <property type="molecule type" value="Genomic_DNA"/>
</dbReference>
<feature type="domain" description="CCHC-type" evidence="3">
    <location>
        <begin position="18"/>
        <end position="33"/>
    </location>
</feature>
<keyword evidence="1" id="KW-0863">Zinc-finger</keyword>
<dbReference type="GO" id="GO:0008270">
    <property type="term" value="F:zinc ion binding"/>
    <property type="evidence" value="ECO:0007669"/>
    <property type="project" value="UniProtKB-KW"/>
</dbReference>
<evidence type="ECO:0000313" key="5">
    <source>
        <dbReference type="Proteomes" id="UP000054928"/>
    </source>
</evidence>
<evidence type="ECO:0000259" key="3">
    <source>
        <dbReference type="PROSITE" id="PS50158"/>
    </source>
</evidence>
<dbReference type="GO" id="GO:0003676">
    <property type="term" value="F:nucleic acid binding"/>
    <property type="evidence" value="ECO:0007669"/>
    <property type="project" value="InterPro"/>
</dbReference>
<protein>
    <submittedName>
        <fullName evidence="4">Zinc finger, CCHC-type</fullName>
    </submittedName>
</protein>
<evidence type="ECO:0000313" key="4">
    <source>
        <dbReference type="EMBL" id="CEG39273.1"/>
    </source>
</evidence>
<proteinExistence type="predicted"/>
<dbReference type="Proteomes" id="UP000054928">
    <property type="component" value="Unassembled WGS sequence"/>
</dbReference>
<dbReference type="InterPro" id="IPR036875">
    <property type="entry name" value="Znf_CCHC_sf"/>
</dbReference>
<dbReference type="RefSeq" id="XP_024575642.1">
    <property type="nucleotide sequence ID" value="XM_024724801.1"/>
</dbReference>
<dbReference type="PROSITE" id="PS50158">
    <property type="entry name" value="ZF_CCHC"/>
    <property type="match status" value="1"/>
</dbReference>
<keyword evidence="1" id="KW-0479">Metal-binding</keyword>